<protein>
    <recommendedName>
        <fullName evidence="6">Peptidase</fullName>
    </recommendedName>
</protein>
<name>A0A094Q6F2_9ZZZZ</name>
<evidence type="ECO:0000256" key="1">
    <source>
        <dbReference type="ARBA" id="ARBA00006534"/>
    </source>
</evidence>
<dbReference type="InterPro" id="IPR005320">
    <property type="entry name" value="Peptidase_S51"/>
</dbReference>
<dbReference type="EMBL" id="JNSK01000038">
    <property type="protein sequence ID" value="KGA17684.1"/>
    <property type="molecule type" value="Genomic_DNA"/>
</dbReference>
<dbReference type="GO" id="GO:0006508">
    <property type="term" value="P:proteolysis"/>
    <property type="evidence" value="ECO:0007669"/>
    <property type="project" value="UniProtKB-KW"/>
</dbReference>
<evidence type="ECO:0000256" key="4">
    <source>
        <dbReference type="ARBA" id="ARBA00022825"/>
    </source>
</evidence>
<dbReference type="AlphaFoldDB" id="A0A094Q6F2"/>
<organism evidence="5">
    <name type="scientific">freshwater metagenome</name>
    <dbReference type="NCBI Taxonomy" id="449393"/>
    <lineage>
        <taxon>unclassified sequences</taxon>
        <taxon>metagenomes</taxon>
        <taxon>ecological metagenomes</taxon>
    </lineage>
</organism>
<comment type="similarity">
    <text evidence="1">Belongs to the peptidase S51 family.</text>
</comment>
<dbReference type="GO" id="GO:0008236">
    <property type="term" value="F:serine-type peptidase activity"/>
    <property type="evidence" value="ECO:0007669"/>
    <property type="project" value="UniProtKB-KW"/>
</dbReference>
<dbReference type="Gene3D" id="3.40.50.880">
    <property type="match status" value="1"/>
</dbReference>
<evidence type="ECO:0000256" key="3">
    <source>
        <dbReference type="ARBA" id="ARBA00022801"/>
    </source>
</evidence>
<dbReference type="SUPFAM" id="SSF52317">
    <property type="entry name" value="Class I glutamine amidotransferase-like"/>
    <property type="match status" value="1"/>
</dbReference>
<evidence type="ECO:0000313" key="5">
    <source>
        <dbReference type="EMBL" id="KGA17684.1"/>
    </source>
</evidence>
<dbReference type="InterPro" id="IPR029062">
    <property type="entry name" value="Class_I_gatase-like"/>
</dbReference>
<dbReference type="Pfam" id="PF03575">
    <property type="entry name" value="Peptidase_S51"/>
    <property type="match status" value="1"/>
</dbReference>
<keyword evidence="2" id="KW-0645">Protease</keyword>
<dbReference type="PANTHER" id="PTHR36175:SF1">
    <property type="entry name" value="CYANOPHYCINASE"/>
    <property type="match status" value="1"/>
</dbReference>
<keyword evidence="3" id="KW-0378">Hydrolase</keyword>
<proteinExistence type="inferred from homology"/>
<evidence type="ECO:0008006" key="6">
    <source>
        <dbReference type="Google" id="ProtNLM"/>
    </source>
</evidence>
<accession>A0A094Q6F2</accession>
<keyword evidence="4" id="KW-0720">Serine protease</keyword>
<comment type="caution">
    <text evidence="5">The sequence shown here is derived from an EMBL/GenBank/DDBJ whole genome shotgun (WGS) entry which is preliminary data.</text>
</comment>
<evidence type="ECO:0000256" key="2">
    <source>
        <dbReference type="ARBA" id="ARBA00022670"/>
    </source>
</evidence>
<sequence length="243" mass="26350">MNSGRGAVALVGSGEYLIQMQEIETDLLHRGISRGKSNTYIQIPTGAGQESADRIQFWKERGAAQAERMGATCHFLPILKREDAFNPQYIEEVTNAGLIYFSGGDPGYITEVFEGTPLWEKIKQEFNSGSSLAGCSAGAMAFGSKIVGLRISHAQSGLGLISNIEVIPHYDKFLGWVPDRVASIALRSDDGAYLLGIDEDTALVLTDKWRVQGRAKVHVLKGLPESPQTFTGGEEIALLDSFA</sequence>
<reference evidence="5" key="1">
    <citation type="submission" date="2014-05" db="EMBL/GenBank/DDBJ databases">
        <title>Key roles for freshwater Actinobacteria revealed by deep metagenomic sequencing.</title>
        <authorList>
            <person name="Ghai R."/>
            <person name="Mizuno C.M."/>
            <person name="Picazo A."/>
            <person name="Camacho A."/>
            <person name="Rodriguez-Valera F."/>
        </authorList>
    </citation>
    <scope>NUCLEOTIDE SEQUENCE</scope>
</reference>
<gene>
    <name evidence="5" type="ORF">GM50_11025</name>
</gene>
<dbReference type="PANTHER" id="PTHR36175">
    <property type="entry name" value="CYANOPHYCINASE"/>
    <property type="match status" value="1"/>
</dbReference>